<dbReference type="GO" id="GO:0043093">
    <property type="term" value="P:FtsZ-dependent cytokinesis"/>
    <property type="evidence" value="ECO:0007669"/>
    <property type="project" value="UniProtKB-UniRule"/>
</dbReference>
<evidence type="ECO:0000256" key="8">
    <source>
        <dbReference type="ARBA" id="ARBA00023306"/>
    </source>
</evidence>
<comment type="function">
    <text evidence="9">Essential cell division protein. May link together the upstream cell division proteins, which are predominantly cytoplasmic, with the downstream cell division proteins, which are predominantly periplasmic. May control correct divisome assembly.</text>
</comment>
<evidence type="ECO:0000256" key="5">
    <source>
        <dbReference type="ARBA" id="ARBA00022692"/>
    </source>
</evidence>
<dbReference type="PANTHER" id="PTHR35851:SF1">
    <property type="entry name" value="CELL DIVISION PROTEIN FTSQ"/>
    <property type="match status" value="1"/>
</dbReference>
<keyword evidence="3 9" id="KW-0997">Cell inner membrane</keyword>
<evidence type="ECO:0000313" key="12">
    <source>
        <dbReference type="Proteomes" id="UP000031623"/>
    </source>
</evidence>
<dbReference type="Pfam" id="PF03799">
    <property type="entry name" value="FtsQ_DivIB_C"/>
    <property type="match status" value="1"/>
</dbReference>
<dbReference type="InterPro" id="IPR045335">
    <property type="entry name" value="FtsQ_C_sf"/>
</dbReference>
<evidence type="ECO:0000256" key="3">
    <source>
        <dbReference type="ARBA" id="ARBA00022519"/>
    </source>
</evidence>
<feature type="domain" description="POTRA" evidence="10">
    <location>
        <begin position="38"/>
        <end position="107"/>
    </location>
</feature>
<dbReference type="EMBL" id="AP014633">
    <property type="protein sequence ID" value="BAP56833.1"/>
    <property type="molecule type" value="Genomic_DNA"/>
</dbReference>
<dbReference type="Pfam" id="PF08478">
    <property type="entry name" value="POTRA_1"/>
    <property type="match status" value="1"/>
</dbReference>
<feature type="transmembrane region" description="Helical" evidence="9">
    <location>
        <begin position="15"/>
        <end position="33"/>
    </location>
</feature>
<keyword evidence="2 9" id="KW-1003">Cell membrane</keyword>
<dbReference type="Proteomes" id="UP000031623">
    <property type="component" value="Chromosome"/>
</dbReference>
<comment type="subunit">
    <text evidence="9">Part of a complex composed of FtsB, FtsL and FtsQ.</text>
</comment>
<evidence type="ECO:0000256" key="6">
    <source>
        <dbReference type="ARBA" id="ARBA00022989"/>
    </source>
</evidence>
<proteinExistence type="inferred from homology"/>
<protein>
    <recommendedName>
        <fullName evidence="9">Cell division protein FtsQ</fullName>
    </recommendedName>
</protein>
<dbReference type="HAMAP" id="MF_00911">
    <property type="entry name" value="FtsQ_subfam"/>
    <property type="match status" value="1"/>
</dbReference>
<dbReference type="HOGENOM" id="CLU_064041_1_1_6"/>
<comment type="subcellular location">
    <subcellularLocation>
        <location evidence="9">Cell inner membrane</location>
        <topology evidence="9">Single-pass type II membrane protein</topology>
    </subcellularLocation>
    <subcellularLocation>
        <location evidence="1">Membrane</location>
    </subcellularLocation>
    <text evidence="9">Localizes to the division septum.</text>
</comment>
<dbReference type="InterPro" id="IPR034746">
    <property type="entry name" value="POTRA"/>
</dbReference>
<dbReference type="PANTHER" id="PTHR35851">
    <property type="entry name" value="CELL DIVISION PROTEIN FTSQ"/>
    <property type="match status" value="1"/>
</dbReference>
<dbReference type="AlphaFoldDB" id="A0A090AFG2"/>
<gene>
    <name evidence="9" type="primary">ftsQ</name>
    <name evidence="11" type="ORF">THII_2536</name>
</gene>
<keyword evidence="5 9" id="KW-0812">Transmembrane</keyword>
<dbReference type="STRING" id="40754.THII_2536"/>
<comment type="similarity">
    <text evidence="9">Belongs to the FtsQ/DivIB family. FtsQ subfamily.</text>
</comment>
<dbReference type="InterPro" id="IPR013685">
    <property type="entry name" value="POTRA_FtsQ_type"/>
</dbReference>
<dbReference type="PROSITE" id="PS51779">
    <property type="entry name" value="POTRA"/>
    <property type="match status" value="1"/>
</dbReference>
<evidence type="ECO:0000256" key="1">
    <source>
        <dbReference type="ARBA" id="ARBA00004370"/>
    </source>
</evidence>
<keyword evidence="12" id="KW-1185">Reference proteome</keyword>
<keyword evidence="7 9" id="KW-0472">Membrane</keyword>
<dbReference type="GO" id="GO:0032153">
    <property type="term" value="C:cell division site"/>
    <property type="evidence" value="ECO:0007669"/>
    <property type="project" value="UniProtKB-UniRule"/>
</dbReference>
<keyword evidence="6 9" id="KW-1133">Transmembrane helix</keyword>
<name>A0A090AFG2_9GAMM</name>
<dbReference type="GO" id="GO:0005886">
    <property type="term" value="C:plasma membrane"/>
    <property type="evidence" value="ECO:0007669"/>
    <property type="project" value="UniProtKB-SubCell"/>
</dbReference>
<accession>A0A090AFG2</accession>
<keyword evidence="4 9" id="KW-0132">Cell division</keyword>
<dbReference type="GO" id="GO:0090529">
    <property type="term" value="P:cell septum assembly"/>
    <property type="evidence" value="ECO:0007669"/>
    <property type="project" value="InterPro"/>
</dbReference>
<evidence type="ECO:0000313" key="11">
    <source>
        <dbReference type="EMBL" id="BAP56833.1"/>
    </source>
</evidence>
<sequence length="273" mass="31057">MSTTTLTPLFWVKNILIIGLSLSLTGTLLLWLLEPHTLPLTKVQIEGTLINIDPQDLQAVVSRVTMGGLLSLDVAAVRRVLLSIPWIQDVRIYRRWPDTLLIQIQEREAVAYWHDKTTVDSKGHLIVDPKGHLFVVPPRWNKKGEIRNKEGSYLPRFKGPSGSAKLILERYYPLKKIIQLAGLKIKEFGCDSRQAWYMVLNQGFHLQLGRGNSEQRVQRFLQVYQRIITPFASLCAKAETRSPLCQKPSGNNLITQIDLRYTNGIAVRKPLAE</sequence>
<evidence type="ECO:0000256" key="4">
    <source>
        <dbReference type="ARBA" id="ARBA00022618"/>
    </source>
</evidence>
<dbReference type="Gene3D" id="3.40.50.11690">
    <property type="entry name" value="Cell division protein FtsQ/DivIB"/>
    <property type="match status" value="1"/>
</dbReference>
<evidence type="ECO:0000256" key="7">
    <source>
        <dbReference type="ARBA" id="ARBA00023136"/>
    </source>
</evidence>
<dbReference type="InterPro" id="IPR005548">
    <property type="entry name" value="Cell_div_FtsQ/DivIB_C"/>
</dbReference>
<reference evidence="11 12" key="1">
    <citation type="journal article" date="2014" name="ISME J.">
        <title>Ecophysiology of Thioploca ingrica as revealed by the complete genome sequence supplemented with proteomic evidence.</title>
        <authorList>
            <person name="Kojima H."/>
            <person name="Ogura Y."/>
            <person name="Yamamoto N."/>
            <person name="Togashi T."/>
            <person name="Mori H."/>
            <person name="Watanabe T."/>
            <person name="Nemoto F."/>
            <person name="Kurokawa K."/>
            <person name="Hayashi T."/>
            <person name="Fukui M."/>
        </authorList>
    </citation>
    <scope>NUCLEOTIDE SEQUENCE [LARGE SCALE GENOMIC DNA]</scope>
</reference>
<keyword evidence="8 9" id="KW-0131">Cell cycle</keyword>
<dbReference type="InterPro" id="IPR026579">
    <property type="entry name" value="FtsQ"/>
</dbReference>
<evidence type="ECO:0000256" key="2">
    <source>
        <dbReference type="ARBA" id="ARBA00022475"/>
    </source>
</evidence>
<evidence type="ECO:0000259" key="10">
    <source>
        <dbReference type="PROSITE" id="PS51779"/>
    </source>
</evidence>
<dbReference type="Gene3D" id="3.10.20.310">
    <property type="entry name" value="membrane protein fhac"/>
    <property type="match status" value="1"/>
</dbReference>
<dbReference type="KEGG" id="tig:THII_2536"/>
<organism evidence="11 12">
    <name type="scientific">Thioploca ingrica</name>
    <dbReference type="NCBI Taxonomy" id="40754"/>
    <lineage>
        <taxon>Bacteria</taxon>
        <taxon>Pseudomonadati</taxon>
        <taxon>Pseudomonadota</taxon>
        <taxon>Gammaproteobacteria</taxon>
        <taxon>Thiotrichales</taxon>
        <taxon>Thiotrichaceae</taxon>
        <taxon>Thioploca</taxon>
    </lineage>
</organism>
<evidence type="ECO:0000256" key="9">
    <source>
        <dbReference type="HAMAP-Rule" id="MF_00911"/>
    </source>
</evidence>